<evidence type="ECO:0008006" key="4">
    <source>
        <dbReference type="Google" id="ProtNLM"/>
    </source>
</evidence>
<accession>A0A316TMX8</accession>
<dbReference type="EMBL" id="QGDD01000011">
    <property type="protein sequence ID" value="PWN01096.1"/>
    <property type="molecule type" value="Genomic_DNA"/>
</dbReference>
<dbReference type="OrthoDB" id="5184507at2"/>
<feature type="signal peptide" evidence="1">
    <location>
        <begin position="1"/>
        <end position="37"/>
    </location>
</feature>
<dbReference type="RefSeq" id="WP_109697019.1">
    <property type="nucleotide sequence ID" value="NZ_QGDD01000011.1"/>
</dbReference>
<keyword evidence="1" id="KW-0732">Signal</keyword>
<comment type="caution">
    <text evidence="2">The sequence shown here is derived from an EMBL/GenBank/DDBJ whole genome shotgun (WGS) entry which is preliminary data.</text>
</comment>
<dbReference type="Gene3D" id="2.60.40.2810">
    <property type="match status" value="1"/>
</dbReference>
<dbReference type="Pfam" id="PF17963">
    <property type="entry name" value="Big_9"/>
    <property type="match status" value="1"/>
</dbReference>
<name>A0A316TMX8_9ACTN</name>
<sequence length="581" mass="60064">MFNRFSAPKIGRVSAGLAAGAVTAAGLVIAGAPAAHADQVVLTPVDVNTDATRATGHNDFQTDGVRVWTESNTSTDKAAAYFDVHLALAEVGTPSLEWAGTGPEPGLQLTTDFDGDGDVDGILVGETVYGGNWWVGSVQDAAVFAEPNTPPTTGGGGGPLNGTLTEWQTAYPDAEVVQAGWSLGSGVKGDGTVYGLTVGGTEYLFSDEQADETKVLRPGDVNTQESGSTGHNDFRLTSGVRVWTEGNTSSDKAAGAFLVGQPFAEVGEPSMSWRANGSENTLRPGLQLFIDINGDGAFDGRLVGERSYANGDALYRENFGLTNWWLTNGSSADFKALAPSTSGGYGSAFNGTLAEWRAALPAEATVVAAGWSLGSGVKGDGVIESITVGLTTYTFTAAEAPNTAPVAEDLTASTVAGGSVSVPLEATDADGDELTYTVDGEPVAGVLEASFGPRFVGTKTFDYTVEDGRGGSDTGTVTVKVDRAPTSSTMTVKPDVITVKNKVKVFLAVETSGATNGVAFVVKDNGKRVGTGTLDRDGQVKFVVGKLPRGEHVLSVKVFKGDFTKPSSTEQTITVKRAPKK</sequence>
<feature type="chain" id="PRO_5016396136" description="Bacterial Ig-like domain-containing protein" evidence="1">
    <location>
        <begin position="38"/>
        <end position="581"/>
    </location>
</feature>
<proteinExistence type="predicted"/>
<dbReference type="Proteomes" id="UP000245507">
    <property type="component" value="Unassembled WGS sequence"/>
</dbReference>
<evidence type="ECO:0000256" key="1">
    <source>
        <dbReference type="SAM" id="SignalP"/>
    </source>
</evidence>
<organism evidence="2 3">
    <name type="scientific">Nocardioides silvaticus</name>
    <dbReference type="NCBI Taxonomy" id="2201891"/>
    <lineage>
        <taxon>Bacteria</taxon>
        <taxon>Bacillati</taxon>
        <taxon>Actinomycetota</taxon>
        <taxon>Actinomycetes</taxon>
        <taxon>Propionibacteriales</taxon>
        <taxon>Nocardioidaceae</taxon>
        <taxon>Nocardioides</taxon>
    </lineage>
</organism>
<protein>
    <recommendedName>
        <fullName evidence="4">Bacterial Ig-like domain-containing protein</fullName>
    </recommendedName>
</protein>
<gene>
    <name evidence="2" type="ORF">DJ010_19785</name>
</gene>
<evidence type="ECO:0000313" key="3">
    <source>
        <dbReference type="Proteomes" id="UP000245507"/>
    </source>
</evidence>
<evidence type="ECO:0000313" key="2">
    <source>
        <dbReference type="EMBL" id="PWN01096.1"/>
    </source>
</evidence>
<keyword evidence="3" id="KW-1185">Reference proteome</keyword>
<dbReference type="AlphaFoldDB" id="A0A316TMX8"/>
<reference evidence="2 3" key="1">
    <citation type="submission" date="2018-05" db="EMBL/GenBank/DDBJ databases">
        <title>Nocardioides silvaticus genome.</title>
        <authorList>
            <person name="Li C."/>
            <person name="Wang G."/>
        </authorList>
    </citation>
    <scope>NUCLEOTIDE SEQUENCE [LARGE SCALE GENOMIC DNA]</scope>
    <source>
        <strain evidence="2 3">CCTCC AB 2018079</strain>
    </source>
</reference>